<accession>A0A8S4QEX4</accession>
<organism evidence="1 2">
    <name type="scientific">Pararge aegeria aegeria</name>
    <dbReference type="NCBI Taxonomy" id="348720"/>
    <lineage>
        <taxon>Eukaryota</taxon>
        <taxon>Metazoa</taxon>
        <taxon>Ecdysozoa</taxon>
        <taxon>Arthropoda</taxon>
        <taxon>Hexapoda</taxon>
        <taxon>Insecta</taxon>
        <taxon>Pterygota</taxon>
        <taxon>Neoptera</taxon>
        <taxon>Endopterygota</taxon>
        <taxon>Lepidoptera</taxon>
        <taxon>Glossata</taxon>
        <taxon>Ditrysia</taxon>
        <taxon>Papilionoidea</taxon>
        <taxon>Nymphalidae</taxon>
        <taxon>Satyrinae</taxon>
        <taxon>Satyrini</taxon>
        <taxon>Parargina</taxon>
        <taxon>Pararge</taxon>
    </lineage>
</organism>
<evidence type="ECO:0000313" key="1">
    <source>
        <dbReference type="EMBL" id="CAH2208372.1"/>
    </source>
</evidence>
<reference evidence="1" key="1">
    <citation type="submission" date="2022-03" db="EMBL/GenBank/DDBJ databases">
        <authorList>
            <person name="Lindestad O."/>
        </authorList>
    </citation>
    <scope>NUCLEOTIDE SEQUENCE</scope>
</reference>
<dbReference type="Proteomes" id="UP000838756">
    <property type="component" value="Unassembled WGS sequence"/>
</dbReference>
<dbReference type="OrthoDB" id="6753304at2759"/>
<protein>
    <submittedName>
        <fullName evidence="1">Jg25816 protein</fullName>
    </submittedName>
</protein>
<name>A0A8S4QEX4_9NEOP</name>
<dbReference type="AlphaFoldDB" id="A0A8S4QEX4"/>
<keyword evidence="2" id="KW-1185">Reference proteome</keyword>
<gene>
    <name evidence="1" type="primary">jg25816</name>
    <name evidence="1" type="ORF">PAEG_LOCUS988</name>
</gene>
<evidence type="ECO:0000313" key="2">
    <source>
        <dbReference type="Proteomes" id="UP000838756"/>
    </source>
</evidence>
<feature type="non-terminal residue" evidence="1">
    <location>
        <position position="1"/>
    </location>
</feature>
<comment type="caution">
    <text evidence="1">The sequence shown here is derived from an EMBL/GenBank/DDBJ whole genome shotgun (WGS) entry which is preliminary data.</text>
</comment>
<proteinExistence type="predicted"/>
<sequence>AFTECVQEAGAKRLQARSKLDALELERRTRHVAHAREHALKDLS</sequence>
<dbReference type="EMBL" id="CAKXAJ010003287">
    <property type="protein sequence ID" value="CAH2208372.1"/>
    <property type="molecule type" value="Genomic_DNA"/>
</dbReference>